<feature type="region of interest" description="Disordered" evidence="1">
    <location>
        <begin position="1"/>
        <end position="67"/>
    </location>
</feature>
<feature type="compositionally biased region" description="Pro residues" evidence="1">
    <location>
        <begin position="22"/>
        <end position="35"/>
    </location>
</feature>
<gene>
    <name evidence="2" type="ORF">M404DRAFT_34392</name>
</gene>
<dbReference type="InParanoid" id="A0A0C3NHD7"/>
<evidence type="ECO:0000313" key="3">
    <source>
        <dbReference type="Proteomes" id="UP000054217"/>
    </source>
</evidence>
<dbReference type="AlphaFoldDB" id="A0A0C3NHD7"/>
<protein>
    <submittedName>
        <fullName evidence="2">Uncharacterized protein</fullName>
    </submittedName>
</protein>
<evidence type="ECO:0000256" key="1">
    <source>
        <dbReference type="SAM" id="MobiDB-lite"/>
    </source>
</evidence>
<reference evidence="3" key="2">
    <citation type="submission" date="2015-01" db="EMBL/GenBank/DDBJ databases">
        <title>Evolutionary Origins and Diversification of the Mycorrhizal Mutualists.</title>
        <authorList>
            <consortium name="DOE Joint Genome Institute"/>
            <consortium name="Mycorrhizal Genomics Consortium"/>
            <person name="Kohler A."/>
            <person name="Kuo A."/>
            <person name="Nagy L.G."/>
            <person name="Floudas D."/>
            <person name="Copeland A."/>
            <person name="Barry K.W."/>
            <person name="Cichocki N."/>
            <person name="Veneault-Fourrey C."/>
            <person name="LaButti K."/>
            <person name="Lindquist E.A."/>
            <person name="Lipzen A."/>
            <person name="Lundell T."/>
            <person name="Morin E."/>
            <person name="Murat C."/>
            <person name="Riley R."/>
            <person name="Ohm R."/>
            <person name="Sun H."/>
            <person name="Tunlid A."/>
            <person name="Henrissat B."/>
            <person name="Grigoriev I.V."/>
            <person name="Hibbett D.S."/>
            <person name="Martin F."/>
        </authorList>
    </citation>
    <scope>NUCLEOTIDE SEQUENCE [LARGE SCALE GENOMIC DNA]</scope>
    <source>
        <strain evidence="3">Marx 270</strain>
    </source>
</reference>
<dbReference type="EMBL" id="KN832075">
    <property type="protein sequence ID" value="KIN95135.1"/>
    <property type="molecule type" value="Genomic_DNA"/>
</dbReference>
<dbReference type="OrthoDB" id="2665830at2759"/>
<reference evidence="2 3" key="1">
    <citation type="submission" date="2014-04" db="EMBL/GenBank/DDBJ databases">
        <authorList>
            <consortium name="DOE Joint Genome Institute"/>
            <person name="Kuo A."/>
            <person name="Kohler A."/>
            <person name="Costa M.D."/>
            <person name="Nagy L.G."/>
            <person name="Floudas D."/>
            <person name="Copeland A."/>
            <person name="Barry K.W."/>
            <person name="Cichocki N."/>
            <person name="Veneault-Fourrey C."/>
            <person name="LaButti K."/>
            <person name="Lindquist E.A."/>
            <person name="Lipzen A."/>
            <person name="Lundell T."/>
            <person name="Morin E."/>
            <person name="Murat C."/>
            <person name="Sun H."/>
            <person name="Tunlid A."/>
            <person name="Henrissat B."/>
            <person name="Grigoriev I.V."/>
            <person name="Hibbett D.S."/>
            <person name="Martin F."/>
            <person name="Nordberg H.P."/>
            <person name="Cantor M.N."/>
            <person name="Hua S.X."/>
        </authorList>
    </citation>
    <scope>NUCLEOTIDE SEQUENCE [LARGE SCALE GENOMIC DNA]</scope>
    <source>
        <strain evidence="2 3">Marx 270</strain>
    </source>
</reference>
<evidence type="ECO:0000313" key="2">
    <source>
        <dbReference type="EMBL" id="KIN95135.1"/>
    </source>
</evidence>
<organism evidence="2 3">
    <name type="scientific">Pisolithus tinctorius Marx 270</name>
    <dbReference type="NCBI Taxonomy" id="870435"/>
    <lineage>
        <taxon>Eukaryota</taxon>
        <taxon>Fungi</taxon>
        <taxon>Dikarya</taxon>
        <taxon>Basidiomycota</taxon>
        <taxon>Agaricomycotina</taxon>
        <taxon>Agaricomycetes</taxon>
        <taxon>Agaricomycetidae</taxon>
        <taxon>Boletales</taxon>
        <taxon>Sclerodermatineae</taxon>
        <taxon>Pisolithaceae</taxon>
        <taxon>Pisolithus</taxon>
    </lineage>
</organism>
<name>A0A0C3NHD7_PISTI</name>
<accession>A0A0C3NHD7</accession>
<proteinExistence type="predicted"/>
<keyword evidence="3" id="KW-1185">Reference proteome</keyword>
<sequence length="147" mass="15858">MLNTPSAVPGQSVAPAPTMLTNPPPAPTLTVPPLPIGASPAVAMCHPPKTPQPQSGNPGNEQAPVVTPDGNTIAISSHINDLADAGYHIPLSLFTYESLCKLQNKHHSVKIMKIYQKNQKDYILNISQFPKEIGMCPLDWYLAWDPT</sequence>
<dbReference type="HOGENOM" id="CLU_120593_0_0_1"/>
<dbReference type="Proteomes" id="UP000054217">
    <property type="component" value="Unassembled WGS sequence"/>
</dbReference>